<dbReference type="EMBL" id="NHYE01005230">
    <property type="protein sequence ID" value="PPQ75761.1"/>
    <property type="molecule type" value="Genomic_DNA"/>
</dbReference>
<protein>
    <submittedName>
        <fullName evidence="2">Uncharacterized protein</fullName>
    </submittedName>
</protein>
<evidence type="ECO:0000313" key="3">
    <source>
        <dbReference type="Proteomes" id="UP000284706"/>
    </source>
</evidence>
<dbReference type="InParanoid" id="A0A409WB96"/>
<dbReference type="AlphaFoldDB" id="A0A409WB96"/>
<proteinExistence type="predicted"/>
<feature type="compositionally biased region" description="Polar residues" evidence="1">
    <location>
        <begin position="9"/>
        <end position="24"/>
    </location>
</feature>
<feature type="region of interest" description="Disordered" evidence="1">
    <location>
        <begin position="1"/>
        <end position="81"/>
    </location>
</feature>
<accession>A0A409WB96</accession>
<feature type="compositionally biased region" description="Polar residues" evidence="1">
    <location>
        <begin position="38"/>
        <end position="54"/>
    </location>
</feature>
<keyword evidence="3" id="KW-1185">Reference proteome</keyword>
<evidence type="ECO:0000256" key="1">
    <source>
        <dbReference type="SAM" id="MobiDB-lite"/>
    </source>
</evidence>
<comment type="caution">
    <text evidence="2">The sequence shown here is derived from an EMBL/GenBank/DDBJ whole genome shotgun (WGS) entry which is preliminary data.</text>
</comment>
<organism evidence="2 3">
    <name type="scientific">Gymnopilus dilepis</name>
    <dbReference type="NCBI Taxonomy" id="231916"/>
    <lineage>
        <taxon>Eukaryota</taxon>
        <taxon>Fungi</taxon>
        <taxon>Dikarya</taxon>
        <taxon>Basidiomycota</taxon>
        <taxon>Agaricomycotina</taxon>
        <taxon>Agaricomycetes</taxon>
        <taxon>Agaricomycetidae</taxon>
        <taxon>Agaricales</taxon>
        <taxon>Agaricineae</taxon>
        <taxon>Hymenogastraceae</taxon>
        <taxon>Gymnopilus</taxon>
    </lineage>
</organism>
<gene>
    <name evidence="2" type="ORF">CVT26_000701</name>
</gene>
<name>A0A409WB96_9AGAR</name>
<sequence length="274" mass="29867">MDVPHRTPLSPSRSHSPQHLQASHLSLPLHNYLEPSPEHQSAPTALPISQSTATRHSRGALNDPLPRSHPYRRPLPTSQPTVTVTTLAPNINKTGDKLCSCPSCMSSSAAAAGSVRSYANPSPPVQSALPSGSAITMKAISASGDDYKPRLSALKQHKQKQLLHKQACSAKARAEEAYLAHEVEESTILLEVAHQGMKFDYTTGLRAAAAINNTVSAEKEVIQRDIESHELQRQVLYEKLRELESRVVDADFQLTYMQSIGKSIPSHPRLNPTA</sequence>
<dbReference type="Proteomes" id="UP000284706">
    <property type="component" value="Unassembled WGS sequence"/>
</dbReference>
<evidence type="ECO:0000313" key="2">
    <source>
        <dbReference type="EMBL" id="PPQ75761.1"/>
    </source>
</evidence>
<reference evidence="2 3" key="1">
    <citation type="journal article" date="2018" name="Evol. Lett.">
        <title>Horizontal gene cluster transfer increased hallucinogenic mushroom diversity.</title>
        <authorList>
            <person name="Reynolds H.T."/>
            <person name="Vijayakumar V."/>
            <person name="Gluck-Thaler E."/>
            <person name="Korotkin H.B."/>
            <person name="Matheny P.B."/>
            <person name="Slot J.C."/>
        </authorList>
    </citation>
    <scope>NUCLEOTIDE SEQUENCE [LARGE SCALE GENOMIC DNA]</scope>
    <source>
        <strain evidence="2 3">SRW20</strain>
    </source>
</reference>